<dbReference type="SMART" id="SM00034">
    <property type="entry name" value="CLECT"/>
    <property type="match status" value="1"/>
</dbReference>
<evidence type="ECO:0000313" key="4">
    <source>
        <dbReference type="Proteomes" id="UP000472263"/>
    </source>
</evidence>
<dbReference type="GeneTree" id="ENSGT00940000162818"/>
<keyword evidence="1" id="KW-0732">Signal</keyword>
<name>A0A667WJX9_9TELE</name>
<dbReference type="InterPro" id="IPR050111">
    <property type="entry name" value="C-type_lectin/snaclec_domain"/>
</dbReference>
<evidence type="ECO:0000256" key="1">
    <source>
        <dbReference type="SAM" id="SignalP"/>
    </source>
</evidence>
<reference evidence="3" key="1">
    <citation type="submission" date="2019-06" db="EMBL/GenBank/DDBJ databases">
        <authorList>
            <consortium name="Wellcome Sanger Institute Data Sharing"/>
        </authorList>
    </citation>
    <scope>NUCLEOTIDE SEQUENCE [LARGE SCALE GENOMIC DNA]</scope>
</reference>
<organism evidence="3 4">
    <name type="scientific">Myripristis murdjan</name>
    <name type="common">pinecone soldierfish</name>
    <dbReference type="NCBI Taxonomy" id="586833"/>
    <lineage>
        <taxon>Eukaryota</taxon>
        <taxon>Metazoa</taxon>
        <taxon>Chordata</taxon>
        <taxon>Craniata</taxon>
        <taxon>Vertebrata</taxon>
        <taxon>Euteleostomi</taxon>
        <taxon>Actinopterygii</taxon>
        <taxon>Neopterygii</taxon>
        <taxon>Teleostei</taxon>
        <taxon>Neoteleostei</taxon>
        <taxon>Acanthomorphata</taxon>
        <taxon>Holocentriformes</taxon>
        <taxon>Holocentridae</taxon>
        <taxon>Myripristis</taxon>
    </lineage>
</organism>
<dbReference type="PROSITE" id="PS50041">
    <property type="entry name" value="C_TYPE_LECTIN_2"/>
    <property type="match status" value="1"/>
</dbReference>
<feature type="domain" description="C-type lectin" evidence="2">
    <location>
        <begin position="33"/>
        <end position="132"/>
    </location>
</feature>
<accession>A0A667WJX9</accession>
<dbReference type="InterPro" id="IPR001304">
    <property type="entry name" value="C-type_lectin-like"/>
</dbReference>
<dbReference type="PANTHER" id="PTHR22803">
    <property type="entry name" value="MANNOSE, PHOSPHOLIPASE, LECTIN RECEPTOR RELATED"/>
    <property type="match status" value="1"/>
</dbReference>
<reference evidence="3" key="3">
    <citation type="submission" date="2025-09" db="UniProtKB">
        <authorList>
            <consortium name="Ensembl"/>
        </authorList>
    </citation>
    <scope>IDENTIFICATION</scope>
</reference>
<proteinExistence type="predicted"/>
<dbReference type="AlphaFoldDB" id="A0A667WJX9"/>
<keyword evidence="4" id="KW-1185">Reference proteome</keyword>
<feature type="chain" id="PRO_5025362044" description="C-type lectin domain-containing protein" evidence="1">
    <location>
        <begin position="21"/>
        <end position="171"/>
    </location>
</feature>
<dbReference type="InParanoid" id="A0A667WJX9"/>
<dbReference type="InterPro" id="IPR016186">
    <property type="entry name" value="C-type_lectin-like/link_sf"/>
</dbReference>
<protein>
    <recommendedName>
        <fullName evidence="2">C-type lectin domain-containing protein</fullName>
    </recommendedName>
</protein>
<dbReference type="Ensembl" id="ENSMMDT00005000758.1">
    <property type="protein sequence ID" value="ENSMMDP00005000744.1"/>
    <property type="gene ID" value="ENSMMDG00005000454.1"/>
</dbReference>
<evidence type="ECO:0000313" key="3">
    <source>
        <dbReference type="Ensembl" id="ENSMMDP00005000744.1"/>
    </source>
</evidence>
<dbReference type="Pfam" id="PF00059">
    <property type="entry name" value="Lectin_C"/>
    <property type="match status" value="1"/>
</dbReference>
<sequence length="171" mass="19342">MTSAFLFALGLCLVSVLVTGDEEPCCPFGWTKFGSRCFNFNYNAKTWDDAERTCISLGGNLASVYSLEELNLLKAWMNRVTSLYTQTWIGGHDAVKEGVWLWSDGSSFNFTRWANGQPNNSGDEDCVEISWRGMKLLYLDSLISVCQEAEGEKTYFPFIHLFCLLKELNNI</sequence>
<dbReference type="InterPro" id="IPR016187">
    <property type="entry name" value="CTDL_fold"/>
</dbReference>
<feature type="signal peptide" evidence="1">
    <location>
        <begin position="1"/>
        <end position="20"/>
    </location>
</feature>
<reference evidence="3" key="2">
    <citation type="submission" date="2025-08" db="UniProtKB">
        <authorList>
            <consortium name="Ensembl"/>
        </authorList>
    </citation>
    <scope>IDENTIFICATION</scope>
</reference>
<dbReference type="Proteomes" id="UP000472263">
    <property type="component" value="Chromosome 7"/>
</dbReference>
<dbReference type="Gene3D" id="3.10.100.10">
    <property type="entry name" value="Mannose-Binding Protein A, subunit A"/>
    <property type="match status" value="1"/>
</dbReference>
<evidence type="ECO:0000259" key="2">
    <source>
        <dbReference type="PROSITE" id="PS50041"/>
    </source>
</evidence>
<dbReference type="SUPFAM" id="SSF56436">
    <property type="entry name" value="C-type lectin-like"/>
    <property type="match status" value="1"/>
</dbReference>